<dbReference type="NCBIfam" id="TIGR03581">
    <property type="entry name" value="EF_0839"/>
    <property type="match status" value="1"/>
</dbReference>
<dbReference type="NCBIfam" id="NF047796">
    <property type="entry name" value="DhDoxPGlucAldDagF"/>
    <property type="match status" value="1"/>
</dbReference>
<dbReference type="OrthoDB" id="6580179at2"/>
<keyword evidence="2" id="KW-1185">Reference proteome</keyword>
<dbReference type="EMBL" id="LVJI01000035">
    <property type="protein sequence ID" value="OAB42573.1"/>
    <property type="molecule type" value="Genomic_DNA"/>
</dbReference>
<dbReference type="Pfam" id="PF07071">
    <property type="entry name" value="KDGP_aldolase"/>
    <property type="match status" value="1"/>
</dbReference>
<reference evidence="1 2" key="1">
    <citation type="submission" date="2016-03" db="EMBL/GenBank/DDBJ databases">
        <title>Draft genome sequence of Paenibacillus antarcticus CECT 5836.</title>
        <authorList>
            <person name="Shin S.-K."/>
            <person name="Yi H."/>
        </authorList>
    </citation>
    <scope>NUCLEOTIDE SEQUENCE [LARGE SCALE GENOMIC DNA]</scope>
    <source>
        <strain evidence="1 2">CECT 5836</strain>
    </source>
</reference>
<gene>
    <name evidence="1" type="ORF">PBAT_19960</name>
</gene>
<dbReference type="Gene3D" id="3.20.20.70">
    <property type="entry name" value="Aldolase class I"/>
    <property type="match status" value="1"/>
</dbReference>
<name>A0A162MDH9_9BACL</name>
<protein>
    <submittedName>
        <fullName evidence="1">2-dehydro-3-deoxyphosphooctonate aldolase</fullName>
    </submittedName>
</protein>
<comment type="caution">
    <text evidence="1">The sequence shown here is derived from an EMBL/GenBank/DDBJ whole genome shotgun (WGS) entry which is preliminary data.</text>
</comment>
<dbReference type="Proteomes" id="UP000077355">
    <property type="component" value="Unassembled WGS sequence"/>
</dbReference>
<dbReference type="RefSeq" id="WP_068652204.1">
    <property type="nucleotide sequence ID" value="NZ_CP043611.1"/>
</dbReference>
<organism evidence="1 2">
    <name type="scientific">Paenibacillus antarcticus</name>
    <dbReference type="NCBI Taxonomy" id="253703"/>
    <lineage>
        <taxon>Bacteria</taxon>
        <taxon>Bacillati</taxon>
        <taxon>Bacillota</taxon>
        <taxon>Bacilli</taxon>
        <taxon>Bacillales</taxon>
        <taxon>Paenibacillaceae</taxon>
        <taxon>Paenibacillus</taxon>
    </lineage>
</organism>
<evidence type="ECO:0000313" key="2">
    <source>
        <dbReference type="Proteomes" id="UP000077355"/>
    </source>
</evidence>
<proteinExistence type="predicted"/>
<sequence>MTQMEKRLYKNRVALNVLTNSIQNAKEIFDAAEGHVVVGVLSKSYPNAQEAVVAMKEYGAAIDDAVSIGLGAGDNRQASVVAEIAKSYGGTHINQVFPAVGATRANLEGRDSWVNSLVSPSGRVGYVNISAGPISAAHTEQAIVPVKAAIALVRDMGGNSLKYYPMQGLKFVDEYRAVAQACAEEGFALEPTGSIDMDNFEEILEIALAAGVQQVIPHVYSSIIDKETGSTNIDDVRVLYDIVKKLVDSHG</sequence>
<dbReference type="InterPro" id="IPR010763">
    <property type="entry name" value="DgaF"/>
</dbReference>
<dbReference type="InterPro" id="IPR013785">
    <property type="entry name" value="Aldolase_TIM"/>
</dbReference>
<accession>A0A162MDH9</accession>
<dbReference type="AlphaFoldDB" id="A0A162MDH9"/>
<evidence type="ECO:0000313" key="1">
    <source>
        <dbReference type="EMBL" id="OAB42573.1"/>
    </source>
</evidence>